<dbReference type="AlphaFoldDB" id="A0A4Z2IGR1"/>
<sequence length="70" mass="7512">MMDFIPEAQTLLMLIHAQASVKENSLHLNIPAWSMAPLMAMEPSLVAGTAARLPLKEPIGVRAALTITTS</sequence>
<dbReference type="Proteomes" id="UP000314294">
    <property type="component" value="Unassembled WGS sequence"/>
</dbReference>
<proteinExistence type="predicted"/>
<accession>A0A4Z2IGR1</accession>
<name>A0A4Z2IGR1_9TELE</name>
<organism evidence="1 2">
    <name type="scientific">Liparis tanakae</name>
    <name type="common">Tanaka's snailfish</name>
    <dbReference type="NCBI Taxonomy" id="230148"/>
    <lineage>
        <taxon>Eukaryota</taxon>
        <taxon>Metazoa</taxon>
        <taxon>Chordata</taxon>
        <taxon>Craniata</taxon>
        <taxon>Vertebrata</taxon>
        <taxon>Euteleostomi</taxon>
        <taxon>Actinopterygii</taxon>
        <taxon>Neopterygii</taxon>
        <taxon>Teleostei</taxon>
        <taxon>Neoteleostei</taxon>
        <taxon>Acanthomorphata</taxon>
        <taxon>Eupercaria</taxon>
        <taxon>Perciformes</taxon>
        <taxon>Cottioidei</taxon>
        <taxon>Cottales</taxon>
        <taxon>Liparidae</taxon>
        <taxon>Liparis</taxon>
    </lineage>
</organism>
<protein>
    <submittedName>
        <fullName evidence="1">Uncharacterized protein</fullName>
    </submittedName>
</protein>
<reference evidence="1 2" key="1">
    <citation type="submission" date="2019-03" db="EMBL/GenBank/DDBJ databases">
        <title>First draft genome of Liparis tanakae, snailfish: a comprehensive survey of snailfish specific genes.</title>
        <authorList>
            <person name="Kim W."/>
            <person name="Song I."/>
            <person name="Jeong J.-H."/>
            <person name="Kim D."/>
            <person name="Kim S."/>
            <person name="Ryu S."/>
            <person name="Song J.Y."/>
            <person name="Lee S.K."/>
        </authorList>
    </citation>
    <scope>NUCLEOTIDE SEQUENCE [LARGE SCALE GENOMIC DNA]</scope>
    <source>
        <tissue evidence="1">Muscle</tissue>
    </source>
</reference>
<evidence type="ECO:0000313" key="1">
    <source>
        <dbReference type="EMBL" id="TNN76634.1"/>
    </source>
</evidence>
<evidence type="ECO:0000313" key="2">
    <source>
        <dbReference type="Proteomes" id="UP000314294"/>
    </source>
</evidence>
<keyword evidence="2" id="KW-1185">Reference proteome</keyword>
<gene>
    <name evidence="1" type="ORF">EYF80_013086</name>
</gene>
<comment type="caution">
    <text evidence="1">The sequence shown here is derived from an EMBL/GenBank/DDBJ whole genome shotgun (WGS) entry which is preliminary data.</text>
</comment>
<dbReference type="EMBL" id="SRLO01000091">
    <property type="protein sequence ID" value="TNN76634.1"/>
    <property type="molecule type" value="Genomic_DNA"/>
</dbReference>